<feature type="compositionally biased region" description="Basic and acidic residues" evidence="1">
    <location>
        <begin position="1"/>
        <end position="11"/>
    </location>
</feature>
<reference evidence="2" key="1">
    <citation type="submission" date="2016-05" db="EMBL/GenBank/DDBJ databases">
        <authorList>
            <person name="Lavstsen T."/>
            <person name="Jespersen J.S."/>
        </authorList>
    </citation>
    <scope>NUCLEOTIDE SEQUENCE</scope>
    <source>
        <tissue evidence="2">Brain</tissue>
    </source>
</reference>
<feature type="region of interest" description="Disordered" evidence="1">
    <location>
        <begin position="60"/>
        <end position="87"/>
    </location>
</feature>
<gene>
    <name evidence="2" type="primary">gag</name>
</gene>
<feature type="region of interest" description="Disordered" evidence="1">
    <location>
        <begin position="1"/>
        <end position="46"/>
    </location>
</feature>
<organism evidence="2">
    <name type="scientific">Nothobranchius kadleci</name>
    <name type="common">African annual killifish</name>
    <dbReference type="NCBI Taxonomy" id="1051664"/>
    <lineage>
        <taxon>Eukaryota</taxon>
        <taxon>Metazoa</taxon>
        <taxon>Chordata</taxon>
        <taxon>Craniata</taxon>
        <taxon>Vertebrata</taxon>
        <taxon>Euteleostomi</taxon>
        <taxon>Actinopterygii</taxon>
        <taxon>Neopterygii</taxon>
        <taxon>Teleostei</taxon>
        <taxon>Neoteleostei</taxon>
        <taxon>Acanthomorphata</taxon>
        <taxon>Ovalentaria</taxon>
        <taxon>Atherinomorphae</taxon>
        <taxon>Cyprinodontiformes</taxon>
        <taxon>Nothobranchiidae</taxon>
        <taxon>Nothobranchius</taxon>
    </lineage>
</organism>
<dbReference type="EMBL" id="HADZ01020822">
    <property type="protein sequence ID" value="SBP84763.1"/>
    <property type="molecule type" value="Transcribed_RNA"/>
</dbReference>
<accession>A0A1A8D0G1</accession>
<reference evidence="2" key="2">
    <citation type="submission" date="2016-06" db="EMBL/GenBank/DDBJ databases">
        <title>The genome of a short-lived fish provides insights into sex chromosome evolution and the genetic control of aging.</title>
        <authorList>
            <person name="Reichwald K."/>
            <person name="Felder M."/>
            <person name="Petzold A."/>
            <person name="Koch P."/>
            <person name="Groth M."/>
            <person name="Platzer M."/>
        </authorList>
    </citation>
    <scope>NUCLEOTIDE SEQUENCE</scope>
    <source>
        <tissue evidence="2">Brain</tissue>
    </source>
</reference>
<evidence type="ECO:0000256" key="1">
    <source>
        <dbReference type="SAM" id="MobiDB-lite"/>
    </source>
</evidence>
<name>A0A1A8D0G1_NOTKA</name>
<feature type="non-terminal residue" evidence="2">
    <location>
        <position position="1"/>
    </location>
</feature>
<proteinExistence type="predicted"/>
<protein>
    <submittedName>
        <fullName evidence="2">Gag polyprotein</fullName>
    </submittedName>
</protein>
<feature type="non-terminal residue" evidence="2">
    <location>
        <position position="87"/>
    </location>
</feature>
<evidence type="ECO:0000313" key="2">
    <source>
        <dbReference type="EMBL" id="SBP84763.1"/>
    </source>
</evidence>
<dbReference type="AlphaFoldDB" id="A0A1A8D0G1"/>
<sequence>TREGAGGEERSQPGPVGADPETETSHRPLLPLWRTGTSSQRLPSPKSLAQVWAAEAASCGKRQRGGTVRGLPPRATSPLGVNLPSVG</sequence>